<keyword evidence="13" id="KW-1185">Reference proteome</keyword>
<dbReference type="Gene3D" id="1.10.3720.10">
    <property type="entry name" value="MetI-like"/>
    <property type="match status" value="1"/>
</dbReference>
<feature type="transmembrane region" description="Helical" evidence="10">
    <location>
        <begin position="7"/>
        <end position="26"/>
    </location>
</feature>
<accession>A0A8X8LF62</accession>
<evidence type="ECO:0000256" key="10">
    <source>
        <dbReference type="RuleBase" id="RU363032"/>
    </source>
</evidence>
<dbReference type="GO" id="GO:0006811">
    <property type="term" value="P:monoatomic ion transport"/>
    <property type="evidence" value="ECO:0007669"/>
    <property type="project" value="UniProtKB-KW"/>
</dbReference>
<dbReference type="GO" id="GO:0005886">
    <property type="term" value="C:plasma membrane"/>
    <property type="evidence" value="ECO:0007669"/>
    <property type="project" value="UniProtKB-SubCell"/>
</dbReference>
<dbReference type="PANTHER" id="PTHR30151:SF7">
    <property type="entry name" value="NITRATE IMPORT PERMEASE PROTEIN NRTB"/>
    <property type="match status" value="1"/>
</dbReference>
<keyword evidence="7 10" id="KW-1133">Transmembrane helix</keyword>
<dbReference type="AlphaFoldDB" id="A0A8X8LF62"/>
<feature type="domain" description="ABC transmembrane type-1" evidence="11">
    <location>
        <begin position="65"/>
        <end position="246"/>
    </location>
</feature>
<dbReference type="SUPFAM" id="SSF161098">
    <property type="entry name" value="MetI-like"/>
    <property type="match status" value="1"/>
</dbReference>
<feature type="transmembrane region" description="Helical" evidence="10">
    <location>
        <begin position="228"/>
        <end position="249"/>
    </location>
</feature>
<keyword evidence="8" id="KW-0406">Ion transport</keyword>
<evidence type="ECO:0000256" key="2">
    <source>
        <dbReference type="ARBA" id="ARBA00004651"/>
    </source>
</evidence>
<organism evidence="12 13">
    <name type="scientific">Hydrobacter penzbergensis</name>
    <dbReference type="NCBI Taxonomy" id="1235997"/>
    <lineage>
        <taxon>Bacteria</taxon>
        <taxon>Pseudomonadati</taxon>
        <taxon>Bacteroidota</taxon>
        <taxon>Chitinophagia</taxon>
        <taxon>Chitinophagales</taxon>
        <taxon>Chitinophagaceae</taxon>
        <taxon>Hydrobacter</taxon>
    </lineage>
</organism>
<evidence type="ECO:0000256" key="7">
    <source>
        <dbReference type="ARBA" id="ARBA00022989"/>
    </source>
</evidence>
<sequence length="257" mass="28181">MKKIFSLQTLYFLIGIALLGGLWELISTLTKHEIPSPRATWLVFREVMQHPMQNDPDYKGIGTKLLSSLERVAIGFGLGSIVAVPLGLLVGSSKAMMGIINPIVQLLRPVSPLAWFPLGLAIFQDSHKASVFMIFICSLWPTLINAAFGASHIPQDHKNVSKAFGFSKWKYLTKILLPFSLPHIITGLRLSVGIAWMVIVAGEMLSGGIGLGYFVWDEGFNGGSIAKILVAIIIIGLVGLLLDKLFLFLQKRFTYAS</sequence>
<keyword evidence="5" id="KW-0997">Cell inner membrane</keyword>
<dbReference type="RefSeq" id="WP_092726587.1">
    <property type="nucleotide sequence ID" value="NZ_FNNO01000019.1"/>
</dbReference>
<name>A0A8X8LF62_9BACT</name>
<feature type="transmembrane region" description="Helical" evidence="10">
    <location>
        <begin position="129"/>
        <end position="150"/>
    </location>
</feature>
<dbReference type="Proteomes" id="UP000198711">
    <property type="component" value="Unassembled WGS sequence"/>
</dbReference>
<evidence type="ECO:0000256" key="8">
    <source>
        <dbReference type="ARBA" id="ARBA00023065"/>
    </source>
</evidence>
<protein>
    <submittedName>
        <fullName evidence="12">Nitrate/nitrite transport system permease protein</fullName>
    </submittedName>
</protein>
<keyword evidence="4" id="KW-1003">Cell membrane</keyword>
<evidence type="ECO:0000256" key="9">
    <source>
        <dbReference type="ARBA" id="ARBA00023136"/>
    </source>
</evidence>
<evidence type="ECO:0000259" key="11">
    <source>
        <dbReference type="PROSITE" id="PS50928"/>
    </source>
</evidence>
<comment type="similarity">
    <text evidence="10">Belongs to the binding-protein-dependent transport system permease family.</text>
</comment>
<dbReference type="PANTHER" id="PTHR30151">
    <property type="entry name" value="ALKANE SULFONATE ABC TRANSPORTER-RELATED, MEMBRANE SUBUNIT"/>
    <property type="match status" value="1"/>
</dbReference>
<dbReference type="CDD" id="cd06261">
    <property type="entry name" value="TM_PBP2"/>
    <property type="match status" value="1"/>
</dbReference>
<dbReference type="EMBL" id="FNNO01000019">
    <property type="protein sequence ID" value="SDX53552.1"/>
    <property type="molecule type" value="Genomic_DNA"/>
</dbReference>
<evidence type="ECO:0000256" key="5">
    <source>
        <dbReference type="ARBA" id="ARBA00022519"/>
    </source>
</evidence>
<evidence type="ECO:0000256" key="6">
    <source>
        <dbReference type="ARBA" id="ARBA00022692"/>
    </source>
</evidence>
<keyword evidence="6 10" id="KW-0812">Transmembrane</keyword>
<comment type="caution">
    <text evidence="12">The sequence shown here is derived from an EMBL/GenBank/DDBJ whole genome shotgun (WGS) entry which is preliminary data.</text>
</comment>
<gene>
    <name evidence="12" type="ORF">SAMN05444410_11924</name>
</gene>
<evidence type="ECO:0000256" key="4">
    <source>
        <dbReference type="ARBA" id="ARBA00022475"/>
    </source>
</evidence>
<dbReference type="NCBIfam" id="TIGR01183">
    <property type="entry name" value="ntrB"/>
    <property type="match status" value="1"/>
</dbReference>
<feature type="transmembrane region" description="Helical" evidence="10">
    <location>
        <begin position="194"/>
        <end position="216"/>
    </location>
</feature>
<evidence type="ECO:0000313" key="13">
    <source>
        <dbReference type="Proteomes" id="UP000198711"/>
    </source>
</evidence>
<dbReference type="PROSITE" id="PS50928">
    <property type="entry name" value="ABC_TM1"/>
    <property type="match status" value="1"/>
</dbReference>
<dbReference type="InterPro" id="IPR000515">
    <property type="entry name" value="MetI-like"/>
</dbReference>
<dbReference type="GO" id="GO:0015112">
    <property type="term" value="F:nitrate transmembrane transporter activity"/>
    <property type="evidence" value="ECO:0007669"/>
    <property type="project" value="InterPro"/>
</dbReference>
<dbReference type="Pfam" id="PF00528">
    <property type="entry name" value="BPD_transp_1"/>
    <property type="match status" value="1"/>
</dbReference>
<comment type="subcellular location">
    <subcellularLocation>
        <location evidence="1">Cell inner membrane</location>
    </subcellularLocation>
    <subcellularLocation>
        <location evidence="2 10">Cell membrane</location>
        <topology evidence="2 10">Multi-pass membrane protein</topology>
    </subcellularLocation>
</comment>
<proteinExistence type="inferred from homology"/>
<evidence type="ECO:0000256" key="1">
    <source>
        <dbReference type="ARBA" id="ARBA00004533"/>
    </source>
</evidence>
<evidence type="ECO:0000256" key="3">
    <source>
        <dbReference type="ARBA" id="ARBA00022448"/>
    </source>
</evidence>
<evidence type="ECO:0000313" key="12">
    <source>
        <dbReference type="EMBL" id="SDX53552.1"/>
    </source>
</evidence>
<dbReference type="InterPro" id="IPR005889">
    <property type="entry name" value="NtrB"/>
</dbReference>
<reference evidence="12 13" key="1">
    <citation type="submission" date="2016-10" db="EMBL/GenBank/DDBJ databases">
        <authorList>
            <person name="Varghese N."/>
            <person name="Submissions S."/>
        </authorList>
    </citation>
    <scope>NUCLEOTIDE SEQUENCE [LARGE SCALE GENOMIC DNA]</scope>
    <source>
        <strain evidence="12 13">DSM 25353</strain>
    </source>
</reference>
<keyword evidence="9 10" id="KW-0472">Membrane</keyword>
<keyword evidence="3 10" id="KW-0813">Transport</keyword>
<dbReference type="InterPro" id="IPR035906">
    <property type="entry name" value="MetI-like_sf"/>
</dbReference>
<feature type="transmembrane region" description="Helical" evidence="10">
    <location>
        <begin position="72"/>
        <end position="91"/>
    </location>
</feature>